<feature type="coiled-coil region" evidence="1">
    <location>
        <begin position="749"/>
        <end position="853"/>
    </location>
</feature>
<reference evidence="5" key="1">
    <citation type="submission" date="2017-02" db="UniProtKB">
        <authorList>
            <consortium name="WormBaseParasite"/>
        </authorList>
    </citation>
    <scope>IDENTIFICATION</scope>
</reference>
<protein>
    <submittedName>
        <fullName evidence="5">SH3 domain-containing protein</fullName>
    </submittedName>
</protein>
<evidence type="ECO:0000256" key="3">
    <source>
        <dbReference type="SAM" id="SignalP"/>
    </source>
</evidence>
<dbReference type="WBParaSite" id="PTRK_0001064600.1">
    <property type="protein sequence ID" value="PTRK_0001064600.1"/>
    <property type="gene ID" value="PTRK_0001064600"/>
</dbReference>
<keyword evidence="1" id="KW-0175">Coiled coil</keyword>
<evidence type="ECO:0000313" key="4">
    <source>
        <dbReference type="Proteomes" id="UP000038045"/>
    </source>
</evidence>
<feature type="coiled-coil region" evidence="1">
    <location>
        <begin position="899"/>
        <end position="996"/>
    </location>
</feature>
<accession>A0A0N4ZQ42</accession>
<evidence type="ECO:0000313" key="5">
    <source>
        <dbReference type="WBParaSite" id="PTRK_0001064600.1"/>
    </source>
</evidence>
<feature type="compositionally biased region" description="Basic residues" evidence="2">
    <location>
        <begin position="170"/>
        <end position="186"/>
    </location>
</feature>
<sequence>MIRQKEYKYWILIVLLLLFYPKTLNGVIAKEKTKVCGDSTCNKVLFSTNAIRKFAANHEHFISLKEGDAIDVVAIKFSNRADLMEGIINSSRGFFFASFADNSPYHEFLFEITGNKNNKLTKVSHKELPGKGIHNEEVVAADELNLELQKAMNPDAIPQVIKNTDDSGHGHSHGGHGHSHSGHGHSHGGDDHSHGENAHNHKNTQEKVLSTTVTPDTIKKGGNDDLPSLNGKVPTDSIVITTPTPTIEEPKPVLSESNEVTTVKPYLDDNIDLGKVFIDNNIIHNRVKRENVEIRKNIINSGEDIPISGEKKVIDAGSLNSIISSENITPPVADPSPVVIEVTTPKPVEIPIEVKITTPKPVTIDISSPPPMAAEITTAKEMVVEVTTPTVEEITTAKDVTTPRPVVVDIITPPTTTEIPKTIEKEVSLPNVEELSKSSIVDISTPSPKVEEIATVKDVTTPTPVVVDIIAPPMTNEIPKTIEKEVPLPNVEKISKSSIIDNSTPSPTVEEATTTKPSMSDVPKEESITPPPLGDFPQTEPIKKLPSLNEINLIDKTVEDSITTTTVLPQINPSDLIINETHEDLPVLKEIKKEKSFLQLYIGYYLKMAIRSFKTTLPVELSSIDDSGIVLLILTPICILIHLTNKFLFSDNGCAEVFDRRYLHDSLTKIKEQEVMIRKLQETQADPEIVGQFQGLRSEYQRVLGENEEIKRMNESLIKDNSNLVTSLEKKNKENVSLLENIKNRDIMINDYKESLKLLEDRNGILEEHNDNLTKEVEDLKSELGGKNDKIQKYVKNYEESVEENKSLKRQIYDIEEQLKCGKEEHEKLRKEIEGLSEMIEELNQCSQNQDNEGAGSVGSTGWSDVGDLEVESAGSNSLGCSKNGKRRSPDLGNNILDLARCRSEIKRLENDIEFVTTKLAKETMAKEELIRKISMLEREIETQKNELNHNTTERNENSAQISRLLTLVEDRDNEIKELHNRELQLRTEYAELDQKNRSLHDEKIAIEYKCKESESMVRSLQTEVSKLETINYNEVRKLKNQLKLLEEEKNCEIKGLKFQNENLQSRMHLTSNEFTAGGARPASGISEGIPLSISNPLMTTSPVRPLWSDIDDGPLLSSSPVNNRHVKIKRKSTSTRFSPHQQKK</sequence>
<dbReference type="AlphaFoldDB" id="A0A0N4ZQ42"/>
<dbReference type="SUPFAM" id="SSF50044">
    <property type="entry name" value="SH3-domain"/>
    <property type="match status" value="1"/>
</dbReference>
<feature type="region of interest" description="Disordered" evidence="2">
    <location>
        <begin position="1114"/>
        <end position="1145"/>
    </location>
</feature>
<feature type="compositionally biased region" description="Basic and acidic residues" evidence="2">
    <location>
        <begin position="187"/>
        <end position="205"/>
    </location>
</feature>
<dbReference type="Proteomes" id="UP000038045">
    <property type="component" value="Unplaced"/>
</dbReference>
<organism evidence="4 5">
    <name type="scientific">Parastrongyloides trichosuri</name>
    <name type="common">Possum-specific nematode worm</name>
    <dbReference type="NCBI Taxonomy" id="131310"/>
    <lineage>
        <taxon>Eukaryota</taxon>
        <taxon>Metazoa</taxon>
        <taxon>Ecdysozoa</taxon>
        <taxon>Nematoda</taxon>
        <taxon>Chromadorea</taxon>
        <taxon>Rhabditida</taxon>
        <taxon>Tylenchina</taxon>
        <taxon>Panagrolaimomorpha</taxon>
        <taxon>Strongyloidoidea</taxon>
        <taxon>Strongyloididae</taxon>
        <taxon>Parastrongyloides</taxon>
    </lineage>
</organism>
<name>A0A0N4ZQ42_PARTI</name>
<feature type="compositionally biased region" description="Basic residues" evidence="2">
    <location>
        <begin position="1125"/>
        <end position="1134"/>
    </location>
</feature>
<keyword evidence="4" id="KW-1185">Reference proteome</keyword>
<evidence type="ECO:0000256" key="1">
    <source>
        <dbReference type="SAM" id="Coils"/>
    </source>
</evidence>
<feature type="compositionally biased region" description="Polar residues" evidence="2">
    <location>
        <begin position="1135"/>
        <end position="1145"/>
    </location>
</feature>
<feature type="region of interest" description="Disordered" evidence="2">
    <location>
        <begin position="159"/>
        <end position="237"/>
    </location>
</feature>
<keyword evidence="3" id="KW-0732">Signal</keyword>
<dbReference type="Gene3D" id="2.30.30.40">
    <property type="entry name" value="SH3 Domains"/>
    <property type="match status" value="1"/>
</dbReference>
<proteinExistence type="predicted"/>
<dbReference type="STRING" id="131310.A0A0N4ZQ42"/>
<feature type="compositionally biased region" description="Polar residues" evidence="2">
    <location>
        <begin position="497"/>
        <end position="518"/>
    </location>
</feature>
<feature type="region of interest" description="Disordered" evidence="2">
    <location>
        <begin position="497"/>
        <end position="541"/>
    </location>
</feature>
<feature type="chain" id="PRO_5005892105" evidence="3">
    <location>
        <begin position="27"/>
        <end position="1145"/>
    </location>
</feature>
<dbReference type="InterPro" id="IPR036028">
    <property type="entry name" value="SH3-like_dom_sf"/>
</dbReference>
<evidence type="ECO:0000256" key="2">
    <source>
        <dbReference type="SAM" id="MobiDB-lite"/>
    </source>
</evidence>
<feature type="compositionally biased region" description="Polar residues" evidence="2">
    <location>
        <begin position="206"/>
        <end position="215"/>
    </location>
</feature>
<feature type="signal peptide" evidence="3">
    <location>
        <begin position="1"/>
        <end position="26"/>
    </location>
</feature>